<dbReference type="Proteomes" id="UP000238479">
    <property type="component" value="Chromosome 4"/>
</dbReference>
<accession>A0A2P6QW72</accession>
<dbReference type="EMBL" id="PDCK01000042">
    <property type="protein sequence ID" value="PRQ38404.1"/>
    <property type="molecule type" value="Genomic_DNA"/>
</dbReference>
<sequence>MSLFHISSHSPLRRLPLSFLSPRSPPPFSLSLSLSLHAAGARFRRR</sequence>
<proteinExistence type="predicted"/>
<reference evidence="1 2" key="1">
    <citation type="journal article" date="2018" name="Nat. Genet.">
        <title>The Rosa genome provides new insights in the design of modern roses.</title>
        <authorList>
            <person name="Bendahmane M."/>
        </authorList>
    </citation>
    <scope>NUCLEOTIDE SEQUENCE [LARGE SCALE GENOMIC DNA]</scope>
    <source>
        <strain evidence="2">cv. Old Blush</strain>
    </source>
</reference>
<comment type="caution">
    <text evidence="1">The sequence shown here is derived from an EMBL/GenBank/DDBJ whole genome shotgun (WGS) entry which is preliminary data.</text>
</comment>
<name>A0A2P6QW72_ROSCH</name>
<keyword evidence="2" id="KW-1185">Reference proteome</keyword>
<evidence type="ECO:0000313" key="1">
    <source>
        <dbReference type="EMBL" id="PRQ38404.1"/>
    </source>
</evidence>
<protein>
    <submittedName>
        <fullName evidence="1">Uncharacterized protein</fullName>
    </submittedName>
</protein>
<evidence type="ECO:0000313" key="2">
    <source>
        <dbReference type="Proteomes" id="UP000238479"/>
    </source>
</evidence>
<dbReference type="AlphaFoldDB" id="A0A2P6QW72"/>
<organism evidence="1 2">
    <name type="scientific">Rosa chinensis</name>
    <name type="common">China rose</name>
    <dbReference type="NCBI Taxonomy" id="74649"/>
    <lineage>
        <taxon>Eukaryota</taxon>
        <taxon>Viridiplantae</taxon>
        <taxon>Streptophyta</taxon>
        <taxon>Embryophyta</taxon>
        <taxon>Tracheophyta</taxon>
        <taxon>Spermatophyta</taxon>
        <taxon>Magnoliopsida</taxon>
        <taxon>eudicotyledons</taxon>
        <taxon>Gunneridae</taxon>
        <taxon>Pentapetalae</taxon>
        <taxon>rosids</taxon>
        <taxon>fabids</taxon>
        <taxon>Rosales</taxon>
        <taxon>Rosaceae</taxon>
        <taxon>Rosoideae</taxon>
        <taxon>Rosoideae incertae sedis</taxon>
        <taxon>Rosa</taxon>
    </lineage>
</organism>
<gene>
    <name evidence="1" type="ORF">RchiOBHm_Chr4g0413541</name>
</gene>
<dbReference type="Gramene" id="PRQ38404">
    <property type="protein sequence ID" value="PRQ38404"/>
    <property type="gene ID" value="RchiOBHm_Chr4g0413541"/>
</dbReference>